<feature type="transmembrane region" description="Helical" evidence="9">
    <location>
        <begin position="77"/>
        <end position="101"/>
    </location>
</feature>
<feature type="domain" description="Potassium channel" evidence="10">
    <location>
        <begin position="325"/>
        <end position="402"/>
    </location>
</feature>
<dbReference type="GO" id="GO:0030322">
    <property type="term" value="P:stabilization of membrane potential"/>
    <property type="evidence" value="ECO:0007669"/>
    <property type="project" value="TreeGrafter"/>
</dbReference>
<feature type="transmembrane region" description="Helical" evidence="9">
    <location>
        <begin position="259"/>
        <end position="280"/>
    </location>
</feature>
<keyword evidence="2 8" id="KW-0813">Transport</keyword>
<keyword evidence="5 8" id="KW-0406">Ion transport</keyword>
<comment type="subcellular location">
    <subcellularLocation>
        <location evidence="1">Membrane</location>
        <topology evidence="1">Multi-pass membrane protein</topology>
    </subcellularLocation>
</comment>
<dbReference type="PANTHER" id="PTHR11003:SF352">
    <property type="entry name" value="BCDNA.GH04802-RELATED"/>
    <property type="match status" value="1"/>
</dbReference>
<feature type="transmembrane region" description="Helical" evidence="9">
    <location>
        <begin position="379"/>
        <end position="400"/>
    </location>
</feature>
<keyword evidence="3 8" id="KW-0812">Transmembrane</keyword>
<evidence type="ECO:0000259" key="10">
    <source>
        <dbReference type="Pfam" id="PF07885"/>
    </source>
</evidence>
<evidence type="ECO:0000313" key="11">
    <source>
        <dbReference type="EMBL" id="CAF3499892.1"/>
    </source>
</evidence>
<keyword evidence="6 9" id="KW-0472">Membrane</keyword>
<name>A0A818H824_9BILA</name>
<dbReference type="Gene3D" id="1.10.287.70">
    <property type="match status" value="2"/>
</dbReference>
<sequence>MITSKSSHLLAVPNKLPFAPLKTRDDHDKIPLPIIYRLPSSILITTSQPDAIVSNCHDVHSWKKFRKNSWQLMVPRLWSHVGLFIIVLAYIVFGGLVFYFIESNYESTIVEQIKIKHLQGIHNIRQIANDEFNWVLNGSFELRYTLWRGMLSRLDGYDNVGWRVQVHIEKFDRLIENELARMQAEQENLLDKRDSGTDAAFNQKWAFSTAMLYSATVISTVGYGNITPKSILGKLTTSEQENLLDKRDSGTDAAFNQKWAFSTAMLYSATVISTVGYGNITPKSILGKLTTCFYAAIGIPLMIMYFFIRHQIVQCQVPIKAILSVLILYIVVGAALFSNWEGWSYYDAAYFSFITFSTVGLGDLVPGKGTLTENKNGKSILCALYLLYGLVIMTMCFKLLQDDLFAIKRRILTRLGFDTYHHFHHCRQSFDDRRYVIPICETNI</sequence>
<evidence type="ECO:0000256" key="3">
    <source>
        <dbReference type="ARBA" id="ARBA00022692"/>
    </source>
</evidence>
<dbReference type="GO" id="GO:0015271">
    <property type="term" value="F:outward rectifier potassium channel activity"/>
    <property type="evidence" value="ECO:0007669"/>
    <property type="project" value="TreeGrafter"/>
</dbReference>
<reference evidence="11" key="1">
    <citation type="submission" date="2021-02" db="EMBL/GenBank/DDBJ databases">
        <authorList>
            <person name="Nowell W R."/>
        </authorList>
    </citation>
    <scope>NUCLEOTIDE SEQUENCE</scope>
</reference>
<dbReference type="GO" id="GO:0005886">
    <property type="term" value="C:plasma membrane"/>
    <property type="evidence" value="ECO:0007669"/>
    <property type="project" value="TreeGrafter"/>
</dbReference>
<feature type="domain" description="Potassium channel" evidence="10">
    <location>
        <begin position="256"/>
        <end position="307"/>
    </location>
</feature>
<dbReference type="Pfam" id="PF07885">
    <property type="entry name" value="Ion_trans_2"/>
    <property type="match status" value="3"/>
</dbReference>
<dbReference type="InterPro" id="IPR003280">
    <property type="entry name" value="2pore_dom_K_chnl"/>
</dbReference>
<dbReference type="PRINTS" id="PR01333">
    <property type="entry name" value="2POREKCHANEL"/>
</dbReference>
<evidence type="ECO:0000256" key="8">
    <source>
        <dbReference type="RuleBase" id="RU003857"/>
    </source>
</evidence>
<keyword evidence="7 8" id="KW-0407">Ion channel</keyword>
<feature type="domain" description="Potassium channel" evidence="10">
    <location>
        <begin position="202"/>
        <end position="237"/>
    </location>
</feature>
<feature type="transmembrane region" description="Helical" evidence="9">
    <location>
        <begin position="286"/>
        <end position="307"/>
    </location>
</feature>
<evidence type="ECO:0000256" key="2">
    <source>
        <dbReference type="ARBA" id="ARBA00022448"/>
    </source>
</evidence>
<dbReference type="InterPro" id="IPR013099">
    <property type="entry name" value="K_chnl_dom"/>
</dbReference>
<evidence type="ECO:0000256" key="7">
    <source>
        <dbReference type="ARBA" id="ARBA00023303"/>
    </source>
</evidence>
<feature type="transmembrane region" description="Helical" evidence="9">
    <location>
        <begin position="319"/>
        <end position="337"/>
    </location>
</feature>
<dbReference type="GO" id="GO:0022841">
    <property type="term" value="F:potassium ion leak channel activity"/>
    <property type="evidence" value="ECO:0007669"/>
    <property type="project" value="TreeGrafter"/>
</dbReference>
<evidence type="ECO:0000256" key="5">
    <source>
        <dbReference type="ARBA" id="ARBA00023065"/>
    </source>
</evidence>
<organism evidence="11 12">
    <name type="scientific">Rotaria socialis</name>
    <dbReference type="NCBI Taxonomy" id="392032"/>
    <lineage>
        <taxon>Eukaryota</taxon>
        <taxon>Metazoa</taxon>
        <taxon>Spiralia</taxon>
        <taxon>Gnathifera</taxon>
        <taxon>Rotifera</taxon>
        <taxon>Eurotatoria</taxon>
        <taxon>Bdelloidea</taxon>
        <taxon>Philodinida</taxon>
        <taxon>Philodinidae</taxon>
        <taxon>Rotaria</taxon>
    </lineage>
</organism>
<dbReference type="SUPFAM" id="SSF81324">
    <property type="entry name" value="Voltage-gated potassium channels"/>
    <property type="match status" value="3"/>
</dbReference>
<comment type="caution">
    <text evidence="11">The sequence shown here is derived from an EMBL/GenBank/DDBJ whole genome shotgun (WGS) entry which is preliminary data.</text>
</comment>
<keyword evidence="4 9" id="KW-1133">Transmembrane helix</keyword>
<evidence type="ECO:0000256" key="4">
    <source>
        <dbReference type="ARBA" id="ARBA00022989"/>
    </source>
</evidence>
<evidence type="ECO:0000313" key="12">
    <source>
        <dbReference type="Proteomes" id="UP000663869"/>
    </source>
</evidence>
<evidence type="ECO:0000256" key="9">
    <source>
        <dbReference type="SAM" id="Phobius"/>
    </source>
</evidence>
<dbReference type="PANTHER" id="PTHR11003">
    <property type="entry name" value="POTASSIUM CHANNEL, SUBFAMILY K"/>
    <property type="match status" value="1"/>
</dbReference>
<proteinExistence type="inferred from homology"/>
<protein>
    <recommendedName>
        <fullName evidence="10">Potassium channel domain-containing protein</fullName>
    </recommendedName>
</protein>
<accession>A0A818H824</accession>
<evidence type="ECO:0000256" key="6">
    <source>
        <dbReference type="ARBA" id="ARBA00023136"/>
    </source>
</evidence>
<dbReference type="AlphaFoldDB" id="A0A818H824"/>
<gene>
    <name evidence="11" type="ORF">FME351_LOCUS16715</name>
</gene>
<dbReference type="EMBL" id="CAJNYU010002050">
    <property type="protein sequence ID" value="CAF3499892.1"/>
    <property type="molecule type" value="Genomic_DNA"/>
</dbReference>
<comment type="similarity">
    <text evidence="8">Belongs to the two pore domain potassium channel (TC 1.A.1.8) family.</text>
</comment>
<dbReference type="Proteomes" id="UP000663869">
    <property type="component" value="Unassembled WGS sequence"/>
</dbReference>
<evidence type="ECO:0000256" key="1">
    <source>
        <dbReference type="ARBA" id="ARBA00004141"/>
    </source>
</evidence>